<dbReference type="InterPro" id="IPR000531">
    <property type="entry name" value="Beta-barrel_TonB"/>
</dbReference>
<evidence type="ECO:0000313" key="12">
    <source>
        <dbReference type="EMBL" id="GGD60291.1"/>
    </source>
</evidence>
<reference evidence="12" key="2">
    <citation type="submission" date="2020-09" db="EMBL/GenBank/DDBJ databases">
        <authorList>
            <person name="Sun Q."/>
            <person name="Zhou Y."/>
        </authorList>
    </citation>
    <scope>NUCLEOTIDE SEQUENCE</scope>
    <source>
        <strain evidence="12">CGMCC 1.15958</strain>
    </source>
</reference>
<evidence type="ECO:0000256" key="1">
    <source>
        <dbReference type="ARBA" id="ARBA00004571"/>
    </source>
</evidence>
<dbReference type="GO" id="GO:0009279">
    <property type="term" value="C:cell outer membrane"/>
    <property type="evidence" value="ECO:0007669"/>
    <property type="project" value="UniProtKB-SubCell"/>
</dbReference>
<evidence type="ECO:0000256" key="7">
    <source>
        <dbReference type="ARBA" id="ARBA00023237"/>
    </source>
</evidence>
<dbReference type="NCBIfam" id="TIGR04057">
    <property type="entry name" value="SusC_RagA_signa"/>
    <property type="match status" value="1"/>
</dbReference>
<dbReference type="Gene3D" id="3.55.50.30">
    <property type="match status" value="1"/>
</dbReference>
<dbReference type="InterPro" id="IPR039426">
    <property type="entry name" value="TonB-dep_rcpt-like"/>
</dbReference>
<evidence type="ECO:0000256" key="3">
    <source>
        <dbReference type="ARBA" id="ARBA00022452"/>
    </source>
</evidence>
<comment type="caution">
    <text evidence="12">The sequence shown here is derived from an EMBL/GenBank/DDBJ whole genome shotgun (WGS) entry which is preliminary data.</text>
</comment>
<dbReference type="NCBIfam" id="TIGR04056">
    <property type="entry name" value="OMP_RagA_SusC"/>
    <property type="match status" value="1"/>
</dbReference>
<dbReference type="InterPro" id="IPR023997">
    <property type="entry name" value="TonB-dep_OMP_SusC/RagA_CS"/>
</dbReference>
<dbReference type="Gene3D" id="2.60.40.1120">
    <property type="entry name" value="Carboxypeptidase-like, regulatory domain"/>
    <property type="match status" value="1"/>
</dbReference>
<evidence type="ECO:0000259" key="10">
    <source>
        <dbReference type="Pfam" id="PF00593"/>
    </source>
</evidence>
<evidence type="ECO:0000256" key="2">
    <source>
        <dbReference type="ARBA" id="ARBA00022448"/>
    </source>
</evidence>
<protein>
    <submittedName>
        <fullName evidence="12">SusC/RagA family TonB-linked outer membrane protein</fullName>
    </submittedName>
</protein>
<keyword evidence="7 8" id="KW-0998">Cell outer membrane</keyword>
<keyword evidence="3 8" id="KW-1134">Transmembrane beta strand</keyword>
<evidence type="ECO:0000256" key="9">
    <source>
        <dbReference type="RuleBase" id="RU003357"/>
    </source>
</evidence>
<dbReference type="Pfam" id="PF00593">
    <property type="entry name" value="TonB_dep_Rec_b-barrel"/>
    <property type="match status" value="1"/>
</dbReference>
<dbReference type="Gene3D" id="2.170.130.10">
    <property type="entry name" value="TonB-dependent receptor, plug domain"/>
    <property type="match status" value="1"/>
</dbReference>
<keyword evidence="6 8" id="KW-0472">Membrane</keyword>
<dbReference type="InterPro" id="IPR023996">
    <property type="entry name" value="TonB-dep_OMP_SusC/RagA"/>
</dbReference>
<dbReference type="SUPFAM" id="SSF49464">
    <property type="entry name" value="Carboxypeptidase regulatory domain-like"/>
    <property type="match status" value="1"/>
</dbReference>
<evidence type="ECO:0000256" key="4">
    <source>
        <dbReference type="ARBA" id="ARBA00022692"/>
    </source>
</evidence>
<dbReference type="Gene3D" id="2.40.170.20">
    <property type="entry name" value="TonB-dependent receptor, beta-barrel domain"/>
    <property type="match status" value="1"/>
</dbReference>
<gene>
    <name evidence="12" type="ORF">GCM10011514_25330</name>
</gene>
<evidence type="ECO:0000256" key="6">
    <source>
        <dbReference type="ARBA" id="ARBA00023136"/>
    </source>
</evidence>
<feature type="domain" description="TonB-dependent receptor plug" evidence="11">
    <location>
        <begin position="215"/>
        <end position="320"/>
    </location>
</feature>
<feature type="domain" description="TonB-dependent receptor-like beta-barrel" evidence="10">
    <location>
        <begin position="485"/>
        <end position="1059"/>
    </location>
</feature>
<dbReference type="AlphaFoldDB" id="A0A916YTV9"/>
<evidence type="ECO:0000256" key="5">
    <source>
        <dbReference type="ARBA" id="ARBA00023077"/>
    </source>
</evidence>
<evidence type="ECO:0000259" key="11">
    <source>
        <dbReference type="Pfam" id="PF07715"/>
    </source>
</evidence>
<organism evidence="12 13">
    <name type="scientific">Emticicia aquatilis</name>
    <dbReference type="NCBI Taxonomy" id="1537369"/>
    <lineage>
        <taxon>Bacteria</taxon>
        <taxon>Pseudomonadati</taxon>
        <taxon>Bacteroidota</taxon>
        <taxon>Cytophagia</taxon>
        <taxon>Cytophagales</taxon>
        <taxon>Leadbetterellaceae</taxon>
        <taxon>Emticicia</taxon>
    </lineage>
</organism>
<keyword evidence="5 9" id="KW-0798">TonB box</keyword>
<dbReference type="InterPro" id="IPR012910">
    <property type="entry name" value="Plug_dom"/>
</dbReference>
<dbReference type="PROSITE" id="PS52016">
    <property type="entry name" value="TONB_DEPENDENT_REC_3"/>
    <property type="match status" value="1"/>
</dbReference>
<evidence type="ECO:0000256" key="8">
    <source>
        <dbReference type="PROSITE-ProRule" id="PRU01360"/>
    </source>
</evidence>
<comment type="subcellular location">
    <subcellularLocation>
        <location evidence="1 8">Cell outer membrane</location>
        <topology evidence="1 8">Multi-pass membrane protein</topology>
    </subcellularLocation>
</comment>
<keyword evidence="4 8" id="KW-0812">Transmembrane</keyword>
<dbReference type="SUPFAM" id="SSF56935">
    <property type="entry name" value="Porins"/>
    <property type="match status" value="1"/>
</dbReference>
<dbReference type="InterPro" id="IPR037066">
    <property type="entry name" value="Plug_dom_sf"/>
</dbReference>
<dbReference type="Proteomes" id="UP000609064">
    <property type="component" value="Unassembled WGS sequence"/>
</dbReference>
<keyword evidence="2 8" id="KW-0813">Transport</keyword>
<dbReference type="InterPro" id="IPR036942">
    <property type="entry name" value="Beta-barrel_TonB_sf"/>
</dbReference>
<dbReference type="EMBL" id="BMKK01000005">
    <property type="protein sequence ID" value="GGD60291.1"/>
    <property type="molecule type" value="Genomic_DNA"/>
</dbReference>
<dbReference type="InterPro" id="IPR008969">
    <property type="entry name" value="CarboxyPept-like_regulatory"/>
</dbReference>
<evidence type="ECO:0000313" key="13">
    <source>
        <dbReference type="Proteomes" id="UP000609064"/>
    </source>
</evidence>
<sequence>MLLIFAISISYAHDSSGQEFLKERLSVSQKNGNLKSLIQTIESKVDVTFSYNKEVMSNQERFSYDFNNETLEEILKKVLTPRKISFQILRKNHIVLTKASFLGSLDINKIDAINNTQLQIMAEFGVKGSVKDAKGETLVGVSITVEGTTRGTTTDANGQYSLSVPDKNSVLVFSFLGYEPQKVNVNGRSTIDVVLSESESTLNEVVVVGYGTQSKKNLTSAISNVKPEDLNRGAIVDVGQLLQGKVPGLNISSNGDPNQRAAVILRGASTLNSSQGPFYVIDGVPGADISVIAPDDIATIDILKDAAATSIYGNRAANGVIMITTKKGKKGAMQVGYSGYVGIEKVSSKLDMMSASELRAFLTKNGQSLSPNDDKGADTDWQAAVQKSAAYSQNHNISFSGGGEHNTYSASLNYTDKQGILLSSNLTRVIARMSIEQYALNDKVKFGLSVVNSNSNADNTPMRNNVLIQMINHLPVSPVKNADGTYFENWQNTGYFNPLALIEQAKDNSKYNNLIGAFNTHVDLPFNLSYDLNLSYQNTTSLNSQSYASYYSQYNSANFYNNPEPPAVHTLVNFGTNGSALRNTYQDTRKVLETFLSWNKTIGKHYINAVAGYSWQGNTLGDGFQVTSTNFPVDNIGYGNFALSNPYAISSYRVNFGADGIFQENKLISDFARLNYSYNDKYLFQGSIRRDGSSVFGKNNSWGYFPSVGVAWRINEENFMKNQNLFNDLKLRVSYGTTGNSSGFNAYTAQFISGLLGTYYYNGTQTAAYGPTQAANPDLRWEKTSTANLGLDFTMLKGLLSGSIEVYDKRTNGMIYSYQVNPILVPVGRIVANGGSMSNKGVEVSLSATPVKNKNGLTWTTGVNLAHNKNLIVSLTNPLFAGGDSIRTTQPEGGGQTGSTLQILKAGQPLGQFFTFEYAGKNEAGVSQYYTSTGGLTTTPVIGKDYRYLGSPQPKLLLGWTNTLTYKNLDLNLFVRGVFGNKIFNATRADLFRPSTAQFTNILKDVADESIKDVNSYKYSSRFIESGSYVRLDNATLGYNFKKISNYIRNLRVYASVNNAFVITKYTGIDPEINQGGLAPGVDSNNFYPKTRTVLFGLNVSF</sequence>
<name>A0A916YTV9_9BACT</name>
<keyword evidence="13" id="KW-1185">Reference proteome</keyword>
<dbReference type="Pfam" id="PF07715">
    <property type="entry name" value="Plug"/>
    <property type="match status" value="1"/>
</dbReference>
<reference evidence="12" key="1">
    <citation type="journal article" date="2014" name="Int. J. Syst. Evol. Microbiol.">
        <title>Complete genome sequence of Corynebacterium casei LMG S-19264T (=DSM 44701T), isolated from a smear-ripened cheese.</title>
        <authorList>
            <consortium name="US DOE Joint Genome Institute (JGI-PGF)"/>
            <person name="Walter F."/>
            <person name="Albersmeier A."/>
            <person name="Kalinowski J."/>
            <person name="Ruckert C."/>
        </authorList>
    </citation>
    <scope>NUCLEOTIDE SEQUENCE</scope>
    <source>
        <strain evidence="12">CGMCC 1.15958</strain>
    </source>
</reference>
<dbReference type="Pfam" id="PF13715">
    <property type="entry name" value="CarbopepD_reg_2"/>
    <property type="match status" value="1"/>
</dbReference>
<comment type="similarity">
    <text evidence="8 9">Belongs to the TonB-dependent receptor family.</text>
</comment>
<proteinExistence type="inferred from homology"/>
<accession>A0A916YTV9</accession>